<dbReference type="GO" id="GO:0006865">
    <property type="term" value="P:amino acid transport"/>
    <property type="evidence" value="ECO:0007669"/>
    <property type="project" value="UniProtKB-KW"/>
</dbReference>
<dbReference type="PANTHER" id="PTHR30614:SF20">
    <property type="entry name" value="GLUTAMINE TRANSPORT SYSTEM PERMEASE PROTEIN GLNP"/>
    <property type="match status" value="1"/>
</dbReference>
<evidence type="ECO:0000259" key="10">
    <source>
        <dbReference type="PROSITE" id="PS50928"/>
    </source>
</evidence>
<dbReference type="EMBL" id="LS992241">
    <property type="protein sequence ID" value="SYX84352.1"/>
    <property type="molecule type" value="Genomic_DNA"/>
</dbReference>
<keyword evidence="4" id="KW-1003">Cell membrane</keyword>
<evidence type="ECO:0000313" key="12">
    <source>
        <dbReference type="Proteomes" id="UP000304148"/>
    </source>
</evidence>
<dbReference type="PROSITE" id="PS50928">
    <property type="entry name" value="ABC_TM1"/>
    <property type="match status" value="1"/>
</dbReference>
<dbReference type="AlphaFoldDB" id="A0A383RCM7"/>
<evidence type="ECO:0000256" key="2">
    <source>
        <dbReference type="ARBA" id="ARBA00010072"/>
    </source>
</evidence>
<dbReference type="NCBIfam" id="TIGR01726">
    <property type="entry name" value="HEQRo_perm_3TM"/>
    <property type="match status" value="1"/>
</dbReference>
<sequence length="218" mass="23918">MFDWFDMLWTYKLGFVSGAGITVLLSAISVLFGLLLGVAIVLMRMSKIKPLKWFAVTYIEVFRGTPLLVQLFIIHYGLAEYGVEFSALTSGAIALSLNSGAYLAEIFRAGIQSIDHGQLEAARSLGMSKSMGMRLIVLPQAFRNVIPAIGNEFITIIKETSIVSTIGIADLMFETNIVRAKIYSAMGPLIGAACIYLILTFTLSKVVARLERKLSEHD</sequence>
<name>A0A383RCM7_PAEAL</name>
<keyword evidence="3 9" id="KW-0813">Transport</keyword>
<proteinExistence type="inferred from homology"/>
<evidence type="ECO:0000256" key="5">
    <source>
        <dbReference type="ARBA" id="ARBA00022692"/>
    </source>
</evidence>
<organism evidence="11 12">
    <name type="scientific">Paenibacillus alvei</name>
    <name type="common">Bacillus alvei</name>
    <dbReference type="NCBI Taxonomy" id="44250"/>
    <lineage>
        <taxon>Bacteria</taxon>
        <taxon>Bacillati</taxon>
        <taxon>Bacillota</taxon>
        <taxon>Bacilli</taxon>
        <taxon>Bacillales</taxon>
        <taxon>Paenibacillaceae</taxon>
        <taxon>Paenibacillus</taxon>
    </lineage>
</organism>
<dbReference type="InterPro" id="IPR035906">
    <property type="entry name" value="MetI-like_sf"/>
</dbReference>
<reference evidence="12" key="1">
    <citation type="submission" date="2018-08" db="EMBL/GenBank/DDBJ databases">
        <authorList>
            <person name="Chevrot R."/>
        </authorList>
    </citation>
    <scope>NUCLEOTIDE SEQUENCE [LARGE SCALE GENOMIC DNA]</scope>
</reference>
<evidence type="ECO:0000256" key="7">
    <source>
        <dbReference type="ARBA" id="ARBA00022989"/>
    </source>
</evidence>
<accession>A0A383RCM7</accession>
<evidence type="ECO:0000256" key="3">
    <source>
        <dbReference type="ARBA" id="ARBA00022448"/>
    </source>
</evidence>
<gene>
    <name evidence="11" type="primary">artQ</name>
    <name evidence="11" type="ORF">PBLR_12774</name>
</gene>
<evidence type="ECO:0000256" key="8">
    <source>
        <dbReference type="ARBA" id="ARBA00023136"/>
    </source>
</evidence>
<dbReference type="Pfam" id="PF00528">
    <property type="entry name" value="BPD_transp_1"/>
    <property type="match status" value="1"/>
</dbReference>
<evidence type="ECO:0000256" key="6">
    <source>
        <dbReference type="ARBA" id="ARBA00022970"/>
    </source>
</evidence>
<keyword evidence="7 9" id="KW-1133">Transmembrane helix</keyword>
<dbReference type="Gene3D" id="1.10.3720.10">
    <property type="entry name" value="MetI-like"/>
    <property type="match status" value="1"/>
</dbReference>
<dbReference type="GO" id="GO:0022857">
    <property type="term" value="F:transmembrane transporter activity"/>
    <property type="evidence" value="ECO:0007669"/>
    <property type="project" value="InterPro"/>
</dbReference>
<feature type="transmembrane region" description="Helical" evidence="9">
    <location>
        <begin position="20"/>
        <end position="43"/>
    </location>
</feature>
<comment type="subcellular location">
    <subcellularLocation>
        <location evidence="1 9">Cell membrane</location>
        <topology evidence="1 9">Multi-pass membrane protein</topology>
    </subcellularLocation>
</comment>
<dbReference type="FunFam" id="1.10.3720.10:FF:000033">
    <property type="entry name" value="Polar amino acid ABC transporter permease"/>
    <property type="match status" value="1"/>
</dbReference>
<dbReference type="SUPFAM" id="SSF161098">
    <property type="entry name" value="MetI-like"/>
    <property type="match status" value="1"/>
</dbReference>
<dbReference type="CDD" id="cd06261">
    <property type="entry name" value="TM_PBP2"/>
    <property type="match status" value="1"/>
</dbReference>
<comment type="similarity">
    <text evidence="2">Belongs to the binding-protein-dependent transport system permease family. HisMQ subfamily.</text>
</comment>
<dbReference type="InterPro" id="IPR043429">
    <property type="entry name" value="ArtM/GltK/GlnP/TcyL/YhdX-like"/>
</dbReference>
<dbReference type="GO" id="GO:0043190">
    <property type="term" value="C:ATP-binding cassette (ABC) transporter complex"/>
    <property type="evidence" value="ECO:0007669"/>
    <property type="project" value="InterPro"/>
</dbReference>
<evidence type="ECO:0000256" key="9">
    <source>
        <dbReference type="RuleBase" id="RU363032"/>
    </source>
</evidence>
<dbReference type="InterPro" id="IPR000515">
    <property type="entry name" value="MetI-like"/>
</dbReference>
<feature type="domain" description="ABC transmembrane type-1" evidence="10">
    <location>
        <begin position="19"/>
        <end position="207"/>
    </location>
</feature>
<evidence type="ECO:0000256" key="4">
    <source>
        <dbReference type="ARBA" id="ARBA00022475"/>
    </source>
</evidence>
<dbReference type="InterPro" id="IPR010065">
    <property type="entry name" value="AA_ABC_transptr_permease_3TM"/>
</dbReference>
<dbReference type="PANTHER" id="PTHR30614">
    <property type="entry name" value="MEMBRANE COMPONENT OF AMINO ACID ABC TRANSPORTER"/>
    <property type="match status" value="1"/>
</dbReference>
<dbReference type="Proteomes" id="UP000304148">
    <property type="component" value="Chromosome"/>
</dbReference>
<evidence type="ECO:0000256" key="1">
    <source>
        <dbReference type="ARBA" id="ARBA00004651"/>
    </source>
</evidence>
<evidence type="ECO:0000313" key="11">
    <source>
        <dbReference type="EMBL" id="SYX84352.1"/>
    </source>
</evidence>
<dbReference type="RefSeq" id="WP_021261422.1">
    <property type="nucleotide sequence ID" value="NZ_JAPDMW010000001.1"/>
</dbReference>
<keyword evidence="6" id="KW-0029">Amino-acid transport</keyword>
<keyword evidence="8 9" id="KW-0472">Membrane</keyword>
<protein>
    <submittedName>
        <fullName evidence="11">High affinity arginine ABC transporter (Permease)</fullName>
    </submittedName>
</protein>
<feature type="transmembrane region" description="Helical" evidence="9">
    <location>
        <begin position="182"/>
        <end position="203"/>
    </location>
</feature>
<keyword evidence="5 9" id="KW-0812">Transmembrane</keyword>